<organism evidence="1 2">
    <name type="scientific">Choristoneura fumiferana</name>
    <name type="common">Spruce budworm moth</name>
    <name type="synonym">Archips fumiferana</name>
    <dbReference type="NCBI Taxonomy" id="7141"/>
    <lineage>
        <taxon>Eukaryota</taxon>
        <taxon>Metazoa</taxon>
        <taxon>Ecdysozoa</taxon>
        <taxon>Arthropoda</taxon>
        <taxon>Hexapoda</taxon>
        <taxon>Insecta</taxon>
        <taxon>Pterygota</taxon>
        <taxon>Neoptera</taxon>
        <taxon>Endopterygota</taxon>
        <taxon>Lepidoptera</taxon>
        <taxon>Glossata</taxon>
        <taxon>Ditrysia</taxon>
        <taxon>Tortricoidea</taxon>
        <taxon>Tortricidae</taxon>
        <taxon>Tortricinae</taxon>
        <taxon>Choristoneura</taxon>
    </lineage>
</organism>
<dbReference type="EMBL" id="CM046116">
    <property type="protein sequence ID" value="KAI8421635.1"/>
    <property type="molecule type" value="Genomic_DNA"/>
</dbReference>
<sequence>MYDRSDGERVLFLWETHHIEYPIQLVMMIWIAGLYILLTAVEYWFGCSIYLGSYYNLSPGMGHSAVCWLVPMLVCSMLRKYFSRAVKYGVVSGVAIGGTAYAAKYDYNASTLVRITRTAVTAIDIGRTYKTMLYSKDWDTNSSEYLEVKSEAHKISAEKLLELCKANKGAYIKVGQHVGALDYLLPNEYVTTMRVLHKDAPQNSVEELYKVIKEDLNEDPNNLFSEFDTEPLGTASLAQVHRAKLKDGTEVAVKVQHHFVRKNIQIDITWMELVLKAMAKIFPEFQMQWLIDETRKNIMKELDFLQEGRNAEKVAKMFTNYSWLRVPKIFWDYSTERVLVMEYKHKIDKADLCRKLGDLYSHMIFISGFVHSDPHPGNILVRKDPGAKDVTVFLLDHGLYALWLSIIYRDREEMRVHSEALGIRKELYGLFACMCLEHVDRQALLVLKTNDLIRSIEYALHMQDRMCGFLVMSRLVVWCSISYSEVKSLEDVRHQDAILYHVKECILGRSVSEASVEEEAEVDVKSGATKATAKAPKDKEVKKKVEAPKVKFEMKLSGDTILASTGRLVPFETIGDRPPDLGEIIVLVSSNNLPASDDLPIVFVNIEALFGVPVDTFKKLKISQLYTKWSLGGEEHCSEPQFFKANKELNFNDHHAVPLPCDVAFQIISDFLDTCFQIELRGIRYVQKSDDCPKFFGYDKEDRDFGIVAPKKPPNDETDIIIATTKIDVRSLAKGFNVLIRGEFDLYPPSLSVENIGREAVCSNDINGIRSPVKPEMVVQSYIILEAQMTLQKDQNIRYKINFKADLFVFTPKKRLRTIWYPLLNYTKKKTTNMYQDVMKCNSWKFQKKVASKPLNEGQHIYWKLNNSCSNQLKKYRKELLCEKNWNFMPTIIEISQERLNNKTSRHRHYWYAQAQATLQKRLQYASEKKPVAKNVPQVVGGKSSGIVTTARITHATPAALYAHAPSRYWEDDSRVPPTVRKDCKDIAMQLVENEPGRSINVIMGGGRRHFLPTVTPDPEHPSREGRRLDGRNLAEDWAREKKRRRLRAQYIHTKDQLAKLDSRSVDYLLGLFEYSHMEFNAERGTATDAEEGTSSGSTVKADDPSLADMTRAALSILLKNDKGFFLLIEGGRIDHAHHYNNPYRALDETLELETALLAALERVNPAETLIVVTADHGHVMTFGGQATPRGHPVLGADTMVSDIDGLRYTTLLYGSGPGHAEPRAIPANSSITSADAVHAAAVPRQWATHGGEDVPIYALGPMATILFAGVVEQSYIPHAIAYAACLAHQSRRCQEKTNFTQPQVQLPKCVAPEVSSVAADDNRDASGGRRVVVASSVMSDERVTRSDAHKPPLNLIISVIVTFSTVQLIIN</sequence>
<accession>A0ACC0JC93</accession>
<proteinExistence type="predicted"/>
<dbReference type="Proteomes" id="UP001064048">
    <property type="component" value="Chromosome 16"/>
</dbReference>
<name>A0ACC0JC93_CHOFU</name>
<reference evidence="1 2" key="1">
    <citation type="journal article" date="2022" name="Genome Biol. Evol.">
        <title>The Spruce Budworm Genome: Reconstructing the Evolutionary History of Antifreeze Proteins.</title>
        <authorList>
            <person name="Beliveau C."/>
            <person name="Gagne P."/>
            <person name="Picq S."/>
            <person name="Vernygora O."/>
            <person name="Keeling C.I."/>
            <person name="Pinkney K."/>
            <person name="Doucet D."/>
            <person name="Wen F."/>
            <person name="Johnston J.S."/>
            <person name="Maaroufi H."/>
            <person name="Boyle B."/>
            <person name="Laroche J."/>
            <person name="Dewar K."/>
            <person name="Juretic N."/>
            <person name="Blackburn G."/>
            <person name="Nisole A."/>
            <person name="Brunet B."/>
            <person name="Brandao M."/>
            <person name="Lumley L."/>
            <person name="Duan J."/>
            <person name="Quan G."/>
            <person name="Lucarotti C.J."/>
            <person name="Roe A.D."/>
            <person name="Sperling F.A.H."/>
            <person name="Levesque R.C."/>
            <person name="Cusson M."/>
        </authorList>
    </citation>
    <scope>NUCLEOTIDE SEQUENCE [LARGE SCALE GENOMIC DNA]</scope>
    <source>
        <strain evidence="1">Glfc:IPQL:Cfum</strain>
    </source>
</reference>
<comment type="caution">
    <text evidence="1">The sequence shown here is derived from an EMBL/GenBank/DDBJ whole genome shotgun (WGS) entry which is preliminary data.</text>
</comment>
<evidence type="ECO:0000313" key="2">
    <source>
        <dbReference type="Proteomes" id="UP001064048"/>
    </source>
</evidence>
<gene>
    <name evidence="1" type="ORF">MSG28_009634</name>
</gene>
<evidence type="ECO:0000313" key="1">
    <source>
        <dbReference type="EMBL" id="KAI8421635.1"/>
    </source>
</evidence>
<protein>
    <submittedName>
        <fullName evidence="1">Uncharacterized protein</fullName>
    </submittedName>
</protein>
<keyword evidence="2" id="KW-1185">Reference proteome</keyword>